<dbReference type="GO" id="GO:0031146">
    <property type="term" value="P:SCF-dependent proteasomal ubiquitin-dependent protein catabolic process"/>
    <property type="evidence" value="ECO:0000318"/>
    <property type="project" value="GO_Central"/>
</dbReference>
<dbReference type="SMART" id="SM00512">
    <property type="entry name" value="Skp1"/>
    <property type="match status" value="2"/>
</dbReference>
<gene>
    <name evidence="3" type="primary">WBGene00112452</name>
</gene>
<proteinExistence type="inferred from homology"/>
<reference evidence="3" key="2">
    <citation type="submission" date="2022-06" db="UniProtKB">
        <authorList>
            <consortium name="EnsemblMetazoa"/>
        </authorList>
    </citation>
    <scope>IDENTIFICATION</scope>
    <source>
        <strain evidence="3">PS312</strain>
    </source>
</reference>
<dbReference type="SUPFAM" id="SSF54695">
    <property type="entry name" value="POZ domain"/>
    <property type="match status" value="2"/>
</dbReference>
<evidence type="ECO:0000256" key="2">
    <source>
        <dbReference type="ARBA" id="ARBA00022786"/>
    </source>
</evidence>
<sequence length="514" mass="58297">MTSRKIQLISNDDQTFEVERDVIKQSNTVNTLITDLGMDDEDTTMPVPIPLPKVDSDILRLILRWCEYHKDDAPVKDDEEIIKADLKIPSWDRTEFFKHLDKNALFDVTLAANYLDIKMLLEYCCKTVSDLIKGKKAEEIRAIFGIENDFTPEEEEAIRKENMWSRRSDELIIGRLSTDSHGDRNWRSPLEAETLTSMNEQGECSQLPQSTSTVMAEDLTDAEKLQTLVNLILTVFCLALFAAVFEVMLTIVTCVLRAYVNCCGDPGPYELPVYYRHPPVDSGDYVEMGPIHPCTDVVTSVQVVDETVSSPSQEREEAGSVVADESEIQESDVATVLHMTTDQESLLDELTSSDEIKFEVARNVIKQSNTVNTLMTDLGMDDDDSNHIPIPLPAVASAHLKLVIEWCDHHKDDEPFEEEEEKEDTVYEEKKKTVIPEWDQTFLKVLSQGDLFYLALAANYMDVKMLLKYIVVTIANAIRGLSDVEICKYFNVERDFTEADLEAIKKDNAVEIPL</sequence>
<dbReference type="AlphaFoldDB" id="A0A2A6CCB7"/>
<dbReference type="InterPro" id="IPR016897">
    <property type="entry name" value="SKP1"/>
</dbReference>
<dbReference type="GO" id="GO:0005737">
    <property type="term" value="C:cytoplasm"/>
    <property type="evidence" value="ECO:0000318"/>
    <property type="project" value="GO_Central"/>
</dbReference>
<evidence type="ECO:0000313" key="4">
    <source>
        <dbReference type="Proteomes" id="UP000005239"/>
    </source>
</evidence>
<dbReference type="Pfam" id="PF01466">
    <property type="entry name" value="Skp1"/>
    <property type="match status" value="2"/>
</dbReference>
<dbReference type="FunFam" id="3.30.710.10:FF:000317">
    <property type="entry name" value="Uncharacterized protein"/>
    <property type="match status" value="1"/>
</dbReference>
<dbReference type="InterPro" id="IPR001232">
    <property type="entry name" value="SKP1-like"/>
</dbReference>
<dbReference type="EnsemblMetazoa" id="PPA22898.1">
    <property type="protein sequence ID" value="PPA22898.1"/>
    <property type="gene ID" value="WBGene00112452"/>
</dbReference>
<keyword evidence="4" id="KW-1185">Reference proteome</keyword>
<comment type="similarity">
    <text evidence="1">Belongs to the SKP1 family.</text>
</comment>
<dbReference type="GO" id="GO:0097602">
    <property type="term" value="F:cullin family protein binding"/>
    <property type="evidence" value="ECO:0000318"/>
    <property type="project" value="GO_Central"/>
</dbReference>
<reference evidence="4" key="1">
    <citation type="journal article" date="2008" name="Nat. Genet.">
        <title>The Pristionchus pacificus genome provides a unique perspective on nematode lifestyle and parasitism.</title>
        <authorList>
            <person name="Dieterich C."/>
            <person name="Clifton S.W."/>
            <person name="Schuster L.N."/>
            <person name="Chinwalla A."/>
            <person name="Delehaunty K."/>
            <person name="Dinkelacker I."/>
            <person name="Fulton L."/>
            <person name="Fulton R."/>
            <person name="Godfrey J."/>
            <person name="Minx P."/>
            <person name="Mitreva M."/>
            <person name="Roeseler W."/>
            <person name="Tian H."/>
            <person name="Witte H."/>
            <person name="Yang S.P."/>
            <person name="Wilson R.K."/>
            <person name="Sommer R.J."/>
        </authorList>
    </citation>
    <scope>NUCLEOTIDE SEQUENCE [LARGE SCALE GENOMIC DNA]</scope>
    <source>
        <strain evidence="4">PS312</strain>
    </source>
</reference>
<dbReference type="CDD" id="cd18322">
    <property type="entry name" value="BTB_POZ_SKP1"/>
    <property type="match status" value="2"/>
</dbReference>
<organism evidence="3 4">
    <name type="scientific">Pristionchus pacificus</name>
    <name type="common">Parasitic nematode worm</name>
    <dbReference type="NCBI Taxonomy" id="54126"/>
    <lineage>
        <taxon>Eukaryota</taxon>
        <taxon>Metazoa</taxon>
        <taxon>Ecdysozoa</taxon>
        <taxon>Nematoda</taxon>
        <taxon>Chromadorea</taxon>
        <taxon>Rhabditida</taxon>
        <taxon>Rhabditina</taxon>
        <taxon>Diplogasteromorpha</taxon>
        <taxon>Diplogasteroidea</taxon>
        <taxon>Neodiplogasteridae</taxon>
        <taxon>Pristionchus</taxon>
    </lineage>
</organism>
<dbReference type="Proteomes" id="UP000005239">
    <property type="component" value="Unassembled WGS sequence"/>
</dbReference>
<dbReference type="GO" id="GO:0005634">
    <property type="term" value="C:nucleus"/>
    <property type="evidence" value="ECO:0000318"/>
    <property type="project" value="GO_Central"/>
</dbReference>
<dbReference type="InterPro" id="IPR011333">
    <property type="entry name" value="SKP1/BTB/POZ_sf"/>
</dbReference>
<dbReference type="InterPro" id="IPR016072">
    <property type="entry name" value="Skp1_comp_dimer"/>
</dbReference>
<keyword evidence="2" id="KW-0833">Ubl conjugation pathway</keyword>
<accession>A0A2A6CCB7</accession>
<dbReference type="OrthoDB" id="5786141at2759"/>
<dbReference type="Pfam" id="PF03931">
    <property type="entry name" value="Skp1_POZ"/>
    <property type="match status" value="2"/>
</dbReference>
<name>A0A2A6CCB7_PRIPA</name>
<dbReference type="FunFam" id="3.30.710.10:FF:000026">
    <property type="entry name" value="E3 ubiquitin ligase complex SCF subunit"/>
    <property type="match status" value="1"/>
</dbReference>
<evidence type="ECO:0000256" key="1">
    <source>
        <dbReference type="ARBA" id="ARBA00009993"/>
    </source>
</evidence>
<accession>A0A8R1YK06</accession>
<dbReference type="PANTHER" id="PTHR11165">
    <property type="entry name" value="SKP1"/>
    <property type="match status" value="1"/>
</dbReference>
<evidence type="ECO:0000313" key="3">
    <source>
        <dbReference type="EnsemblMetazoa" id="PPA22898.1"/>
    </source>
</evidence>
<dbReference type="InterPro" id="IPR016073">
    <property type="entry name" value="Skp1_comp_POZ"/>
</dbReference>
<dbReference type="InterPro" id="IPR036296">
    <property type="entry name" value="SKP1-like_dim_sf"/>
</dbReference>
<protein>
    <submittedName>
        <fullName evidence="3">Uncharacterized protein</fullName>
    </submittedName>
</protein>
<dbReference type="SUPFAM" id="SSF81382">
    <property type="entry name" value="Skp1 dimerisation domain-like"/>
    <property type="match status" value="2"/>
</dbReference>
<dbReference type="Gene3D" id="3.30.710.10">
    <property type="entry name" value="Potassium Channel Kv1.1, Chain A"/>
    <property type="match status" value="2"/>
</dbReference>